<protein>
    <submittedName>
        <fullName evidence="1">Uncharacterized protein</fullName>
    </submittedName>
</protein>
<proteinExistence type="predicted"/>
<organism evidence="1 2">
    <name type="scientific">Desulfovibrio ferrophilus</name>
    <dbReference type="NCBI Taxonomy" id="241368"/>
    <lineage>
        <taxon>Bacteria</taxon>
        <taxon>Pseudomonadati</taxon>
        <taxon>Thermodesulfobacteriota</taxon>
        <taxon>Desulfovibrionia</taxon>
        <taxon>Desulfovibrionales</taxon>
        <taxon>Desulfovibrionaceae</taxon>
        <taxon>Desulfovibrio</taxon>
    </lineage>
</organism>
<name>A0A2Z6AX90_9BACT</name>
<keyword evidence="2" id="KW-1185">Reference proteome</keyword>
<gene>
    <name evidence="1" type="ORF">DFE_1087</name>
</gene>
<evidence type="ECO:0000313" key="1">
    <source>
        <dbReference type="EMBL" id="BBD07813.1"/>
    </source>
</evidence>
<reference evidence="1 2" key="1">
    <citation type="journal article" date="2018" name="Sci. Adv.">
        <title>Multi-heme cytochromes provide a pathway for survival in energy-limited environments.</title>
        <authorList>
            <person name="Deng X."/>
            <person name="Dohmae N."/>
            <person name="Nealson K.H."/>
            <person name="Hashimoto K."/>
            <person name="Okamoto A."/>
        </authorList>
    </citation>
    <scope>NUCLEOTIDE SEQUENCE [LARGE SCALE GENOMIC DNA]</scope>
    <source>
        <strain evidence="1 2">IS5</strain>
    </source>
</reference>
<dbReference type="EMBL" id="AP017378">
    <property type="protein sequence ID" value="BBD07813.1"/>
    <property type="molecule type" value="Genomic_DNA"/>
</dbReference>
<dbReference type="RefSeq" id="WP_197723454.1">
    <property type="nucleotide sequence ID" value="NZ_AP017378.1"/>
</dbReference>
<evidence type="ECO:0000313" key="2">
    <source>
        <dbReference type="Proteomes" id="UP000269883"/>
    </source>
</evidence>
<dbReference type="AlphaFoldDB" id="A0A2Z6AX90"/>
<sequence>MQLSFAVHGRSCDLALHPISENTARRIRETGSEVYKEKPLRWWRKGNTATWGMKVDDDCHIRVMLNGETVPIDTKIVTQTPLKLRRRMYLDSKAKYLCVLGYDNEICKFSWNWDAVTDFDPSKFEFMVHKWDRIMGIPNYYILDEIRYDGQFADRHDWCEAKGFTLVEPKVIDLEDVRRQWAHKGWDIDHATKACAGDEALAKNV</sequence>
<dbReference type="Proteomes" id="UP000269883">
    <property type="component" value="Chromosome"/>
</dbReference>
<dbReference type="KEGG" id="dfl:DFE_1087"/>
<accession>A0A2Z6AX90</accession>